<dbReference type="Proteomes" id="UP000255231">
    <property type="component" value="Unassembled WGS sequence"/>
</dbReference>
<evidence type="ECO:0000313" key="2">
    <source>
        <dbReference type="EMBL" id="SIQ78577.1"/>
    </source>
</evidence>
<organism evidence="3 5">
    <name type="scientific">Chryseobacterium indoltheticum</name>
    <dbReference type="NCBI Taxonomy" id="254"/>
    <lineage>
        <taxon>Bacteria</taxon>
        <taxon>Pseudomonadati</taxon>
        <taxon>Bacteroidota</taxon>
        <taxon>Flavobacteriia</taxon>
        <taxon>Flavobacteriales</taxon>
        <taxon>Weeksellaceae</taxon>
        <taxon>Chryseobacterium group</taxon>
        <taxon>Chryseobacterium</taxon>
    </lineage>
</organism>
<dbReference type="InterPro" id="IPR005151">
    <property type="entry name" value="Tail-specific_protease"/>
</dbReference>
<dbReference type="GO" id="GO:0006508">
    <property type="term" value="P:proteolysis"/>
    <property type="evidence" value="ECO:0007669"/>
    <property type="project" value="InterPro"/>
</dbReference>
<sequence length="348" mass="39336">MDQSTIMTKLLGLICVFCLTININAQRIKTSKDSTKVFYDKVFKSLEVAYLHKKDFDWKKLKAETFKNLETAKDFKSSLKELKVLLDKIGADHSKVMYQGKNYGPTVDIQWENFSDAWMIKFKTKPEFEAKVLDEKYGYILMPNISFDDFSSENVHKIAQPLYDKIAQLKANNKLEGWIVDLRFNTGGNLAPMLLALYDLLGDNVVWGTLDGDKKLINSTKLNKGVYDQGEKKPSYIKPSGELINKSKVAVIIGGLTASSGEVTALAFKGRPSTIFIGEKTLGKTTSNMVVTLPFDARMPLSIGYDCDRNGNYYEQIIPDIAVSKQDNFDDLLQDKNIHEAILFFNKK</sequence>
<gene>
    <name evidence="3" type="ORF">NCTC13560_01070</name>
    <name evidence="2" type="ORF">SAMN05421682_108135</name>
</gene>
<protein>
    <submittedName>
        <fullName evidence="3">C-terminal processing peptidase</fullName>
    </submittedName>
    <submittedName>
        <fullName evidence="2">Peptidase family S41</fullName>
    </submittedName>
</protein>
<dbReference type="Pfam" id="PF03572">
    <property type="entry name" value="Peptidase_S41"/>
    <property type="match status" value="1"/>
</dbReference>
<evidence type="ECO:0000313" key="4">
    <source>
        <dbReference type="Proteomes" id="UP000185725"/>
    </source>
</evidence>
<dbReference type="EMBL" id="FTMF01000008">
    <property type="protein sequence ID" value="SIQ78577.1"/>
    <property type="molecule type" value="Genomic_DNA"/>
</dbReference>
<dbReference type="InterPro" id="IPR029045">
    <property type="entry name" value="ClpP/crotonase-like_dom_sf"/>
</dbReference>
<feature type="domain" description="Tail specific protease" evidence="1">
    <location>
        <begin position="112"/>
        <end position="324"/>
    </location>
</feature>
<dbReference type="Proteomes" id="UP000185725">
    <property type="component" value="Unassembled WGS sequence"/>
</dbReference>
<dbReference type="SUPFAM" id="SSF52096">
    <property type="entry name" value="ClpP/crotonase"/>
    <property type="match status" value="1"/>
</dbReference>
<dbReference type="GO" id="GO:0008236">
    <property type="term" value="F:serine-type peptidase activity"/>
    <property type="evidence" value="ECO:0007669"/>
    <property type="project" value="InterPro"/>
</dbReference>
<proteinExistence type="predicted"/>
<dbReference type="CDD" id="cd06567">
    <property type="entry name" value="Peptidase_S41"/>
    <property type="match status" value="1"/>
</dbReference>
<dbReference type="AlphaFoldDB" id="A0A381F6Y3"/>
<dbReference type="EMBL" id="UFVS01000001">
    <property type="protein sequence ID" value="SUX42253.1"/>
    <property type="molecule type" value="Genomic_DNA"/>
</dbReference>
<dbReference type="GeneID" id="303672525"/>
<dbReference type="SMART" id="SM00245">
    <property type="entry name" value="TSPc"/>
    <property type="match status" value="1"/>
</dbReference>
<name>A0A381F6Y3_9FLAO</name>
<accession>A0A381F6Y3</accession>
<dbReference type="Gene3D" id="3.90.226.10">
    <property type="entry name" value="2-enoyl-CoA Hydratase, Chain A, domain 1"/>
    <property type="match status" value="1"/>
</dbReference>
<dbReference type="RefSeq" id="WP_228442357.1">
    <property type="nucleotide sequence ID" value="NZ_CP033929.1"/>
</dbReference>
<evidence type="ECO:0000313" key="3">
    <source>
        <dbReference type="EMBL" id="SUX42253.1"/>
    </source>
</evidence>
<evidence type="ECO:0000313" key="5">
    <source>
        <dbReference type="Proteomes" id="UP000255231"/>
    </source>
</evidence>
<evidence type="ECO:0000259" key="1">
    <source>
        <dbReference type="SMART" id="SM00245"/>
    </source>
</evidence>
<keyword evidence="4" id="KW-1185">Reference proteome</keyword>
<reference evidence="3 5" key="2">
    <citation type="submission" date="2018-06" db="EMBL/GenBank/DDBJ databases">
        <authorList>
            <consortium name="Pathogen Informatics"/>
            <person name="Doyle S."/>
        </authorList>
    </citation>
    <scope>NUCLEOTIDE SEQUENCE [LARGE SCALE GENOMIC DNA]</scope>
    <source>
        <strain evidence="3 5">NCTC13560</strain>
    </source>
</reference>
<reference evidence="2 4" key="1">
    <citation type="submission" date="2017-01" db="EMBL/GenBank/DDBJ databases">
        <authorList>
            <person name="Varghese N."/>
            <person name="Submissions S."/>
        </authorList>
    </citation>
    <scope>NUCLEOTIDE SEQUENCE [LARGE SCALE GENOMIC DNA]</scope>
    <source>
        <strain evidence="2 4">ATCC 27950</strain>
    </source>
</reference>